<evidence type="ECO:0000313" key="7">
    <source>
        <dbReference type="EMBL" id="MFC6723014.1"/>
    </source>
</evidence>
<keyword evidence="8" id="KW-1185">Reference proteome</keyword>
<feature type="transmembrane region" description="Helical" evidence="6">
    <location>
        <begin position="346"/>
        <end position="363"/>
    </location>
</feature>
<comment type="caution">
    <text evidence="7">The sequence shown here is derived from an EMBL/GenBank/DDBJ whole genome shotgun (WGS) entry which is preliminary data.</text>
</comment>
<keyword evidence="2" id="KW-1003">Cell membrane</keyword>
<feature type="transmembrane region" description="Helical" evidence="6">
    <location>
        <begin position="12"/>
        <end position="31"/>
    </location>
</feature>
<evidence type="ECO:0000256" key="5">
    <source>
        <dbReference type="ARBA" id="ARBA00023136"/>
    </source>
</evidence>
<evidence type="ECO:0000256" key="4">
    <source>
        <dbReference type="ARBA" id="ARBA00022989"/>
    </source>
</evidence>
<dbReference type="Proteomes" id="UP001596328">
    <property type="component" value="Unassembled WGS sequence"/>
</dbReference>
<feature type="transmembrane region" description="Helical" evidence="6">
    <location>
        <begin position="226"/>
        <end position="248"/>
    </location>
</feature>
<evidence type="ECO:0000256" key="2">
    <source>
        <dbReference type="ARBA" id="ARBA00022475"/>
    </source>
</evidence>
<protein>
    <submittedName>
        <fullName evidence="7">APC family permease</fullName>
    </submittedName>
</protein>
<proteinExistence type="predicted"/>
<gene>
    <name evidence="7" type="ORF">ACFQE1_01130</name>
</gene>
<feature type="transmembrane region" description="Helical" evidence="6">
    <location>
        <begin position="375"/>
        <end position="395"/>
    </location>
</feature>
<evidence type="ECO:0000256" key="1">
    <source>
        <dbReference type="ARBA" id="ARBA00004651"/>
    </source>
</evidence>
<dbReference type="GO" id="GO:0005886">
    <property type="term" value="C:plasma membrane"/>
    <property type="evidence" value="ECO:0007669"/>
    <property type="project" value="UniProtKB-SubCell"/>
</dbReference>
<evidence type="ECO:0000256" key="3">
    <source>
        <dbReference type="ARBA" id="ARBA00022692"/>
    </source>
</evidence>
<dbReference type="Pfam" id="PF13520">
    <property type="entry name" value="AA_permease_2"/>
    <property type="match status" value="1"/>
</dbReference>
<dbReference type="InterPro" id="IPR002293">
    <property type="entry name" value="AA/rel_permease1"/>
</dbReference>
<comment type="subcellular location">
    <subcellularLocation>
        <location evidence="1">Cell membrane</location>
        <topology evidence="1">Multi-pass membrane protein</topology>
    </subcellularLocation>
</comment>
<dbReference type="InterPro" id="IPR050367">
    <property type="entry name" value="APC_superfamily"/>
</dbReference>
<feature type="transmembrane region" description="Helical" evidence="6">
    <location>
        <begin position="268"/>
        <end position="293"/>
    </location>
</feature>
<dbReference type="EMBL" id="JBHSWU010000003">
    <property type="protein sequence ID" value="MFC6723014.1"/>
    <property type="molecule type" value="Genomic_DNA"/>
</dbReference>
<keyword evidence="5 6" id="KW-0472">Membrane</keyword>
<reference evidence="7 8" key="1">
    <citation type="journal article" date="2019" name="Int. J. Syst. Evol. Microbiol.">
        <title>The Global Catalogue of Microorganisms (GCM) 10K type strain sequencing project: providing services to taxonomists for standard genome sequencing and annotation.</title>
        <authorList>
            <consortium name="The Broad Institute Genomics Platform"/>
            <consortium name="The Broad Institute Genome Sequencing Center for Infectious Disease"/>
            <person name="Wu L."/>
            <person name="Ma J."/>
        </authorList>
    </citation>
    <scope>NUCLEOTIDE SEQUENCE [LARGE SCALE GENOMIC DNA]</scope>
    <source>
        <strain evidence="7 8">NBRC 111368</strain>
    </source>
</reference>
<feature type="transmembrane region" description="Helical" evidence="6">
    <location>
        <begin position="187"/>
        <end position="205"/>
    </location>
</feature>
<name>A0ABD5RUB1_9EURY</name>
<evidence type="ECO:0000313" key="8">
    <source>
        <dbReference type="Proteomes" id="UP001596328"/>
    </source>
</evidence>
<evidence type="ECO:0000256" key="6">
    <source>
        <dbReference type="SAM" id="Phobius"/>
    </source>
</evidence>
<feature type="transmembrane region" description="Helical" evidence="6">
    <location>
        <begin position="37"/>
        <end position="57"/>
    </location>
</feature>
<keyword evidence="4 6" id="KW-1133">Transmembrane helix</keyword>
<dbReference type="AlphaFoldDB" id="A0ABD5RUB1"/>
<feature type="transmembrane region" description="Helical" evidence="6">
    <location>
        <begin position="82"/>
        <end position="104"/>
    </location>
</feature>
<dbReference type="Gene3D" id="1.20.1740.10">
    <property type="entry name" value="Amino acid/polyamine transporter I"/>
    <property type="match status" value="1"/>
</dbReference>
<organism evidence="7 8">
    <name type="scientific">Halobium palmae</name>
    <dbReference type="NCBI Taxonomy" id="1776492"/>
    <lineage>
        <taxon>Archaea</taxon>
        <taxon>Methanobacteriati</taxon>
        <taxon>Methanobacteriota</taxon>
        <taxon>Stenosarchaea group</taxon>
        <taxon>Halobacteria</taxon>
        <taxon>Halobacteriales</taxon>
        <taxon>Haloferacaceae</taxon>
        <taxon>Halobium</taxon>
    </lineage>
</organism>
<accession>A0ABD5RUB1</accession>
<sequence length="438" mass="45633">MSEKIGLMESVSLAVGGMVGGGIFAVLGVVAATAGTLAWLAFVASGLIAFCAGYSFVRLNSLLDDHAGPITYVAHFTGNTKLAGMTGWTFIIGYVGTMSLYAYAFGGYFVELVSLKAVPAVGLPLRPVVTLAAVVVFVGLNVLGARSSGRTEDVLVGLKVLILLVFGVGGLYYGYSTGKLTVGLSNVGFGPLIASAIAFVAFEGWELLAFDQDSIRDPEETVRKAIYISIGFATFLYIVVAVVTTNLVDAQTIQQNAETSLAIAARPFLGSAGFLLISVAALFSTGSALNATLFSAARLSKKLVSNDFLPCELTSEGDEPVRPLLVLGVLTAGLSVLGSLNAISSFASLAFITLFGAMSFLAFRHRGGALPTTVIPAIGALGAAATIVALIYHLATTEPDVFGTVLVLVVAVIGIELLYFEREPILAEITDVERTFEQ</sequence>
<dbReference type="PANTHER" id="PTHR42770">
    <property type="entry name" value="AMINO ACID TRANSPORTER-RELATED"/>
    <property type="match status" value="1"/>
</dbReference>
<keyword evidence="3 6" id="KW-0812">Transmembrane</keyword>
<feature type="transmembrane region" description="Helical" evidence="6">
    <location>
        <begin position="401"/>
        <end position="420"/>
    </location>
</feature>
<feature type="transmembrane region" description="Helical" evidence="6">
    <location>
        <begin position="124"/>
        <end position="143"/>
    </location>
</feature>
<dbReference type="PANTHER" id="PTHR42770:SF11">
    <property type="entry name" value="INNER MEMBRANE TRANSPORT PROTEIN YBAT"/>
    <property type="match status" value="1"/>
</dbReference>
<dbReference type="PIRSF" id="PIRSF006060">
    <property type="entry name" value="AA_transporter"/>
    <property type="match status" value="1"/>
</dbReference>
<feature type="transmembrane region" description="Helical" evidence="6">
    <location>
        <begin position="155"/>
        <end position="175"/>
    </location>
</feature>